<dbReference type="AlphaFoldDB" id="A0A401TCD0"/>
<organism evidence="1 2">
    <name type="scientific">Chiloscyllium punctatum</name>
    <name type="common">Brownbanded bambooshark</name>
    <name type="synonym">Hemiscyllium punctatum</name>
    <dbReference type="NCBI Taxonomy" id="137246"/>
    <lineage>
        <taxon>Eukaryota</taxon>
        <taxon>Metazoa</taxon>
        <taxon>Chordata</taxon>
        <taxon>Craniata</taxon>
        <taxon>Vertebrata</taxon>
        <taxon>Chondrichthyes</taxon>
        <taxon>Elasmobranchii</taxon>
        <taxon>Galeomorphii</taxon>
        <taxon>Galeoidea</taxon>
        <taxon>Orectolobiformes</taxon>
        <taxon>Hemiscylliidae</taxon>
        <taxon>Chiloscyllium</taxon>
    </lineage>
</organism>
<evidence type="ECO:0000313" key="1">
    <source>
        <dbReference type="EMBL" id="GCC40320.1"/>
    </source>
</evidence>
<comment type="caution">
    <text evidence="1">The sequence shown here is derived from an EMBL/GenBank/DDBJ whole genome shotgun (WGS) entry which is preliminary data.</text>
</comment>
<name>A0A401TCD0_CHIPU</name>
<protein>
    <submittedName>
        <fullName evidence="1">Uncharacterized protein</fullName>
    </submittedName>
</protein>
<proteinExistence type="predicted"/>
<gene>
    <name evidence="1" type="ORF">chiPu_0024453</name>
</gene>
<sequence length="45" mass="5497">GKLHDYWEPLSEDQNQLSQSFPFEEEREHYMIQEVNDIDKELDIT</sequence>
<keyword evidence="2" id="KW-1185">Reference proteome</keyword>
<evidence type="ECO:0000313" key="2">
    <source>
        <dbReference type="Proteomes" id="UP000287033"/>
    </source>
</evidence>
<dbReference type="EMBL" id="BEZZ01039746">
    <property type="protein sequence ID" value="GCC40320.1"/>
    <property type="molecule type" value="Genomic_DNA"/>
</dbReference>
<accession>A0A401TCD0</accession>
<dbReference type="Proteomes" id="UP000287033">
    <property type="component" value="Unassembled WGS sequence"/>
</dbReference>
<feature type="non-terminal residue" evidence="1">
    <location>
        <position position="1"/>
    </location>
</feature>
<reference evidence="1 2" key="1">
    <citation type="journal article" date="2018" name="Nat. Ecol. Evol.">
        <title>Shark genomes provide insights into elasmobranch evolution and the origin of vertebrates.</title>
        <authorList>
            <person name="Hara Y"/>
            <person name="Yamaguchi K"/>
            <person name="Onimaru K"/>
            <person name="Kadota M"/>
            <person name="Koyanagi M"/>
            <person name="Keeley SD"/>
            <person name="Tatsumi K"/>
            <person name="Tanaka K"/>
            <person name="Motone F"/>
            <person name="Kageyama Y"/>
            <person name="Nozu R"/>
            <person name="Adachi N"/>
            <person name="Nishimura O"/>
            <person name="Nakagawa R"/>
            <person name="Tanegashima C"/>
            <person name="Kiyatake I"/>
            <person name="Matsumoto R"/>
            <person name="Murakumo K"/>
            <person name="Nishida K"/>
            <person name="Terakita A"/>
            <person name="Kuratani S"/>
            <person name="Sato K"/>
            <person name="Hyodo S Kuraku.S."/>
        </authorList>
    </citation>
    <scope>NUCLEOTIDE SEQUENCE [LARGE SCALE GENOMIC DNA]</scope>
</reference>